<accession>A0ABP0UAW4</accession>
<evidence type="ECO:0000256" key="3">
    <source>
        <dbReference type="PROSITE-ProRule" id="PRU00181"/>
    </source>
</evidence>
<keyword evidence="3" id="KW-0396">Initiation factor</keyword>
<proteinExistence type="inferred from homology"/>
<evidence type="ECO:0000259" key="5">
    <source>
        <dbReference type="PROSITE" id="PS50832"/>
    </source>
</evidence>
<dbReference type="EMBL" id="OZ019894">
    <property type="protein sequence ID" value="CAK9216729.1"/>
    <property type="molecule type" value="Genomic_DNA"/>
</dbReference>
<dbReference type="Pfam" id="PF01176">
    <property type="entry name" value="eIF-1a"/>
    <property type="match status" value="1"/>
</dbReference>
<dbReference type="PANTHER" id="PTHR21641">
    <property type="entry name" value="TRANSLATION INITIATION FACTOR-RELATED"/>
    <property type="match status" value="1"/>
</dbReference>
<sequence length="210" mass="23233">MRGGRKNLKREALEGIPELEQGEELMRVIGLRGSNLIEVENSNGDKTLCLLPAKFQKTIWIKMGSYVFVNEGNRDKAVEDGSKVTGTISRVLFEEQTRAMQKLSSWPSHFTHDFNSSRLLFPTATMGATKAKSSAVTSRLTSGILIPSGRSDRNEENDENAEEEAEDEEDGLPPLEPNVNRMHPMSLYDVNDSGSEDGSVEELEGAHSHP</sequence>
<keyword evidence="3" id="KW-0648">Protein biosynthesis</keyword>
<dbReference type="Proteomes" id="UP001497512">
    <property type="component" value="Chromosome 2"/>
</dbReference>
<protein>
    <recommendedName>
        <fullName evidence="5">S1-like domain-containing protein</fullName>
    </recommendedName>
</protein>
<keyword evidence="7" id="KW-1185">Reference proteome</keyword>
<evidence type="ECO:0000256" key="4">
    <source>
        <dbReference type="SAM" id="MobiDB-lite"/>
    </source>
</evidence>
<dbReference type="InterPro" id="IPR039294">
    <property type="entry name" value="EIF1AD"/>
</dbReference>
<evidence type="ECO:0000313" key="6">
    <source>
        <dbReference type="EMBL" id="CAK9216729.1"/>
    </source>
</evidence>
<feature type="compositionally biased region" description="Acidic residues" evidence="4">
    <location>
        <begin position="155"/>
        <end position="171"/>
    </location>
</feature>
<feature type="domain" description="S1-like" evidence="5">
    <location>
        <begin position="16"/>
        <end position="89"/>
    </location>
</feature>
<feature type="region of interest" description="Disordered" evidence="4">
    <location>
        <begin position="139"/>
        <end position="210"/>
    </location>
</feature>
<dbReference type="InterPro" id="IPR001253">
    <property type="entry name" value="TIF_eIF-1A"/>
</dbReference>
<comment type="similarity">
    <text evidence="1">Belongs to the EIF1AD family.</text>
</comment>
<dbReference type="InterPro" id="IPR012340">
    <property type="entry name" value="NA-bd_OB-fold"/>
</dbReference>
<dbReference type="Gene3D" id="2.40.50.140">
    <property type="entry name" value="Nucleic acid-binding proteins"/>
    <property type="match status" value="1"/>
</dbReference>
<gene>
    <name evidence="6" type="ORF">CSSPTR1EN2_LOCUS13616</name>
</gene>
<evidence type="ECO:0000256" key="2">
    <source>
        <dbReference type="ARBA" id="ARBA00022884"/>
    </source>
</evidence>
<dbReference type="SUPFAM" id="SSF50249">
    <property type="entry name" value="Nucleic acid-binding proteins"/>
    <property type="match status" value="1"/>
</dbReference>
<name>A0ABP0UAW4_9BRYO</name>
<feature type="compositionally biased region" description="Acidic residues" evidence="4">
    <location>
        <begin position="194"/>
        <end position="203"/>
    </location>
</feature>
<dbReference type="InterPro" id="IPR006196">
    <property type="entry name" value="RNA-binding_domain_S1_IF1"/>
</dbReference>
<keyword evidence="2" id="KW-0694">RNA-binding</keyword>
<evidence type="ECO:0000256" key="1">
    <source>
        <dbReference type="ARBA" id="ARBA00007340"/>
    </source>
</evidence>
<reference evidence="6" key="1">
    <citation type="submission" date="2024-02" db="EMBL/GenBank/DDBJ databases">
        <authorList>
            <consortium name="ELIXIR-Norway"/>
            <consortium name="Elixir Norway"/>
        </authorList>
    </citation>
    <scope>NUCLEOTIDE SEQUENCE</scope>
</reference>
<dbReference type="SMART" id="SM00652">
    <property type="entry name" value="eIF1a"/>
    <property type="match status" value="1"/>
</dbReference>
<organism evidence="6 7">
    <name type="scientific">Sphagnum troendelagicum</name>
    <dbReference type="NCBI Taxonomy" id="128251"/>
    <lineage>
        <taxon>Eukaryota</taxon>
        <taxon>Viridiplantae</taxon>
        <taxon>Streptophyta</taxon>
        <taxon>Embryophyta</taxon>
        <taxon>Bryophyta</taxon>
        <taxon>Sphagnophytina</taxon>
        <taxon>Sphagnopsida</taxon>
        <taxon>Sphagnales</taxon>
        <taxon>Sphagnaceae</taxon>
        <taxon>Sphagnum</taxon>
    </lineage>
</organism>
<dbReference type="PROSITE" id="PS50832">
    <property type="entry name" value="S1_IF1_TYPE"/>
    <property type="match status" value="1"/>
</dbReference>
<evidence type="ECO:0000313" key="7">
    <source>
        <dbReference type="Proteomes" id="UP001497512"/>
    </source>
</evidence>
<dbReference type="PANTHER" id="PTHR21641:SF0">
    <property type="entry name" value="RNA-BINDING PROTEIN EIF1AD-RELATED"/>
    <property type="match status" value="1"/>
</dbReference>